<protein>
    <recommendedName>
        <fullName evidence="3">Protein kinase domain-containing protein</fullName>
    </recommendedName>
</protein>
<gene>
    <name evidence="1" type="ORF">MVEN_00646700</name>
</gene>
<dbReference type="AlphaFoldDB" id="A0A8H6YPT3"/>
<sequence>MLVNPHAQWLIWPLVTRISARTLIRKWLGSSLPFPPPSPLAVSDMDFDFTSYSSFDHSHISANSTGMFSRAQNFTVTAANLTNVTQYPRTEQADFRMVPLGDIDLQREICLDDGVVTRHRERQKTRCMYSARVRGESTTVATYQGYGAEQEWQEEIAKYISIRHPNILQVRGAASTGNIHATLFHGDLIPLEHFVDKHSHFSTVYIYAYSRMKFESVHTYFFSTFNYNLESKECTGWIRSSTGQFCVDLQPTKYDRYLSLYPLAEEIMRNKDPSSLNALEPQATIIDSLTLSHYHDLCYRYLRKFPYFTVSSHTTVELGAVYFCPSSNRFEDAVAIAFLPSGADVGSWYETPSQTRLEVVVGGWTRLDATDAFGSTLHLECRNPSPDAYYYWTSQANHIFSRLRITSIRKSIQW</sequence>
<keyword evidence="2" id="KW-1185">Reference proteome</keyword>
<organism evidence="1 2">
    <name type="scientific">Mycena venus</name>
    <dbReference type="NCBI Taxonomy" id="2733690"/>
    <lineage>
        <taxon>Eukaryota</taxon>
        <taxon>Fungi</taxon>
        <taxon>Dikarya</taxon>
        <taxon>Basidiomycota</taxon>
        <taxon>Agaricomycotina</taxon>
        <taxon>Agaricomycetes</taxon>
        <taxon>Agaricomycetidae</taxon>
        <taxon>Agaricales</taxon>
        <taxon>Marasmiineae</taxon>
        <taxon>Mycenaceae</taxon>
        <taxon>Mycena</taxon>
    </lineage>
</organism>
<evidence type="ECO:0000313" key="1">
    <source>
        <dbReference type="EMBL" id="KAF7362954.1"/>
    </source>
</evidence>
<dbReference type="EMBL" id="JACAZI010000004">
    <property type="protein sequence ID" value="KAF7362954.1"/>
    <property type="molecule type" value="Genomic_DNA"/>
</dbReference>
<name>A0A8H6YPT3_9AGAR</name>
<evidence type="ECO:0000313" key="2">
    <source>
        <dbReference type="Proteomes" id="UP000620124"/>
    </source>
</evidence>
<comment type="caution">
    <text evidence="1">The sequence shown here is derived from an EMBL/GenBank/DDBJ whole genome shotgun (WGS) entry which is preliminary data.</text>
</comment>
<dbReference type="Proteomes" id="UP000620124">
    <property type="component" value="Unassembled WGS sequence"/>
</dbReference>
<dbReference type="OrthoDB" id="3039229at2759"/>
<proteinExistence type="predicted"/>
<reference evidence="1" key="1">
    <citation type="submission" date="2020-05" db="EMBL/GenBank/DDBJ databases">
        <title>Mycena genomes resolve the evolution of fungal bioluminescence.</title>
        <authorList>
            <person name="Tsai I.J."/>
        </authorList>
    </citation>
    <scope>NUCLEOTIDE SEQUENCE</scope>
    <source>
        <strain evidence="1">CCC161011</strain>
    </source>
</reference>
<evidence type="ECO:0008006" key="3">
    <source>
        <dbReference type="Google" id="ProtNLM"/>
    </source>
</evidence>
<accession>A0A8H6YPT3</accession>